<dbReference type="Pfam" id="PF14052">
    <property type="entry name" value="Caps_assemb_Wzi"/>
    <property type="match status" value="1"/>
</dbReference>
<dbReference type="OrthoDB" id="9808260at2"/>
<dbReference type="InterPro" id="IPR026950">
    <property type="entry name" value="Caps_assemb_Wzi"/>
</dbReference>
<evidence type="ECO:0000256" key="1">
    <source>
        <dbReference type="SAM" id="SignalP"/>
    </source>
</evidence>
<dbReference type="RefSeq" id="WP_015691558.1">
    <property type="nucleotide sequence ID" value="NC_016940.1"/>
</dbReference>
<protein>
    <recommendedName>
        <fullName evidence="4">Capsule assembly Wzi family protein</fullName>
    </recommendedName>
</protein>
<dbReference type="InterPro" id="IPR038636">
    <property type="entry name" value="Wzi_sf"/>
</dbReference>
<reference evidence="2 3" key="1">
    <citation type="journal article" date="2012" name="Stand. Genomic Sci.">
        <title>Complete genome sequencing and analysis of Saprospira grandis str. Lewin, a predatory marine bacterium.</title>
        <authorList>
            <person name="Saw J.H."/>
            <person name="Yuryev A."/>
            <person name="Kanbe M."/>
            <person name="Hou S."/>
            <person name="Young A.G."/>
            <person name="Aizawa S."/>
            <person name="Alam M."/>
        </authorList>
    </citation>
    <scope>NUCLEOTIDE SEQUENCE [LARGE SCALE GENOMIC DNA]</scope>
    <source>
        <strain evidence="2 3">Lewin</strain>
    </source>
</reference>
<keyword evidence="1" id="KW-0732">Signal</keyword>
<dbReference type="STRING" id="984262.SGRA_1175"/>
<feature type="chain" id="PRO_5003604837" description="Capsule assembly Wzi family protein" evidence="1">
    <location>
        <begin position="19"/>
        <end position="551"/>
    </location>
</feature>
<dbReference type="KEGG" id="sgn:SGRA_1175"/>
<dbReference type="AlphaFoldDB" id="H6L4I6"/>
<dbReference type="Proteomes" id="UP000007519">
    <property type="component" value="Chromosome"/>
</dbReference>
<gene>
    <name evidence="2" type="ordered locus">SGRA_1175</name>
</gene>
<keyword evidence="3" id="KW-1185">Reference proteome</keyword>
<feature type="signal peptide" evidence="1">
    <location>
        <begin position="1"/>
        <end position="18"/>
    </location>
</feature>
<name>H6L4I6_SAPGL</name>
<dbReference type="EMBL" id="CP002831">
    <property type="protein sequence ID" value="AFC23910.1"/>
    <property type="molecule type" value="Genomic_DNA"/>
</dbReference>
<dbReference type="Gene3D" id="2.40.160.130">
    <property type="entry name" value="Capsule assembly protein Wzi"/>
    <property type="match status" value="1"/>
</dbReference>
<evidence type="ECO:0008006" key="4">
    <source>
        <dbReference type="Google" id="ProtNLM"/>
    </source>
</evidence>
<sequence length="551" mass="63266">MKTLIYFLPLLLSASVWAQTSQYSPLQGPADDYLDRAQTLAPQLEGAHTSLRPFLRSDLRKLASQSPDSSYLLTDNALWDSLAPAPKSFWSHFYRQKANLYALQTGDFYFSVNPLLHLQAGGERLEDGSQNLLFLNRRGLRLEGDIAKRLFFSTTLTENQAAFPRHIQNRISQFGAVPRAGFYKVYDSQLTDAPEDGVDYLLAQGHIGFQIMPYISARLGHGRHFIGDGHRSLLLSDFSNNYFYLQLDTRIWRFHYRNIFAELTQDHAPVANGLYPKKYLAAHYLDLKLSKNLQIGLFEAIVFGREQGFELQYLNPLIFYRAVEQGLGSPDNAMLGLNFRWDFLRRFAFYGQVVIDEFVFSEVFRSPSAANGGWWANKQGLQLGLKYRNVANINHLDLQLEFNTVRPYTYTFRDSSASYTHYNQPLAHPLGANFREFLAIIRYQPMPKLQLRAQCTYAFYGQDSSGSNWGSNIHLSYITREQEYGNQIGQGLATHLLYLDLLGSYQLRHNLFVDLGLSFRQEKITGLIESPQALWGRLGLRWNMLERGQDF</sequence>
<proteinExistence type="predicted"/>
<dbReference type="eggNOG" id="ENOG502Z8DB">
    <property type="taxonomic scope" value="Bacteria"/>
</dbReference>
<evidence type="ECO:0000313" key="2">
    <source>
        <dbReference type="EMBL" id="AFC23910.1"/>
    </source>
</evidence>
<dbReference type="HOGENOM" id="CLU_024790_0_0_10"/>
<organism evidence="2 3">
    <name type="scientific">Saprospira grandis (strain Lewin)</name>
    <dbReference type="NCBI Taxonomy" id="984262"/>
    <lineage>
        <taxon>Bacteria</taxon>
        <taxon>Pseudomonadati</taxon>
        <taxon>Bacteroidota</taxon>
        <taxon>Saprospiria</taxon>
        <taxon>Saprospirales</taxon>
        <taxon>Saprospiraceae</taxon>
        <taxon>Saprospira</taxon>
    </lineage>
</organism>
<evidence type="ECO:0000313" key="3">
    <source>
        <dbReference type="Proteomes" id="UP000007519"/>
    </source>
</evidence>
<accession>H6L4I6</accession>